<evidence type="ECO:0000256" key="3">
    <source>
        <dbReference type="ARBA" id="ARBA00023082"/>
    </source>
</evidence>
<dbReference type="NCBIfam" id="TIGR02985">
    <property type="entry name" value="Sig70_bacteroi1"/>
    <property type="match status" value="1"/>
</dbReference>
<organism evidence="6 7">
    <name type="scientific">Sphingobacterium detergens</name>
    <dbReference type="NCBI Taxonomy" id="1145106"/>
    <lineage>
        <taxon>Bacteria</taxon>
        <taxon>Pseudomonadati</taxon>
        <taxon>Bacteroidota</taxon>
        <taxon>Sphingobacteriia</taxon>
        <taxon>Sphingobacteriales</taxon>
        <taxon>Sphingobacteriaceae</taxon>
        <taxon>Sphingobacterium</taxon>
    </lineage>
</organism>
<keyword evidence="7" id="KW-1185">Reference proteome</keyword>
<dbReference type="InterPro" id="IPR013325">
    <property type="entry name" value="RNA_pol_sigma_r2"/>
</dbReference>
<dbReference type="SUPFAM" id="SSF88946">
    <property type="entry name" value="Sigma2 domain of RNA polymerase sigma factors"/>
    <property type="match status" value="1"/>
</dbReference>
<comment type="caution">
    <text evidence="6">The sequence shown here is derived from an EMBL/GenBank/DDBJ whole genome shotgun (WGS) entry which is preliminary data.</text>
</comment>
<dbReference type="AlphaFoldDB" id="A0A420AFZ0"/>
<protein>
    <submittedName>
        <fullName evidence="6">RNA polymerase sigma-70 factor (ECF subfamily)</fullName>
    </submittedName>
</protein>
<dbReference type="InterPro" id="IPR013249">
    <property type="entry name" value="RNA_pol_sigma70_r4_t2"/>
</dbReference>
<keyword evidence="3" id="KW-0731">Sigma factor</keyword>
<dbReference type="InterPro" id="IPR039425">
    <property type="entry name" value="RNA_pol_sigma-70-like"/>
</dbReference>
<dbReference type="SUPFAM" id="SSF88659">
    <property type="entry name" value="Sigma3 and sigma4 domains of RNA polymerase sigma factors"/>
    <property type="match status" value="1"/>
</dbReference>
<dbReference type="PANTHER" id="PTHR43133:SF46">
    <property type="entry name" value="RNA POLYMERASE SIGMA-70 FACTOR ECF SUBFAMILY"/>
    <property type="match status" value="1"/>
</dbReference>
<dbReference type="Proteomes" id="UP000286246">
    <property type="component" value="Unassembled WGS sequence"/>
</dbReference>
<dbReference type="Gene3D" id="1.10.1740.10">
    <property type="match status" value="1"/>
</dbReference>
<dbReference type="InterPro" id="IPR014327">
    <property type="entry name" value="RNA_pol_sigma70_bacteroid"/>
</dbReference>
<proteinExistence type="inferred from homology"/>
<dbReference type="SMART" id="SM00421">
    <property type="entry name" value="HTH_LUXR"/>
    <property type="match status" value="1"/>
</dbReference>
<dbReference type="InterPro" id="IPR013324">
    <property type="entry name" value="RNA_pol_sigma_r3/r4-like"/>
</dbReference>
<evidence type="ECO:0000313" key="6">
    <source>
        <dbReference type="EMBL" id="RKE43427.1"/>
    </source>
</evidence>
<dbReference type="EMBL" id="RAPY01000007">
    <property type="protein sequence ID" value="RKE43427.1"/>
    <property type="molecule type" value="Genomic_DNA"/>
</dbReference>
<dbReference type="GO" id="GO:0006352">
    <property type="term" value="P:DNA-templated transcription initiation"/>
    <property type="evidence" value="ECO:0007669"/>
    <property type="project" value="InterPro"/>
</dbReference>
<gene>
    <name evidence="6" type="ORF">DFQ12_5213</name>
</gene>
<dbReference type="RefSeq" id="WP_244211848.1">
    <property type="nucleotide sequence ID" value="NZ_RAPY01000007.1"/>
</dbReference>
<accession>A0A420AFZ0</accession>
<evidence type="ECO:0000256" key="1">
    <source>
        <dbReference type="ARBA" id="ARBA00010641"/>
    </source>
</evidence>
<keyword evidence="4" id="KW-0804">Transcription</keyword>
<dbReference type="GO" id="GO:0016987">
    <property type="term" value="F:sigma factor activity"/>
    <property type="evidence" value="ECO:0007669"/>
    <property type="project" value="UniProtKB-KW"/>
</dbReference>
<feature type="domain" description="HTH luxR-type" evidence="5">
    <location>
        <begin position="126"/>
        <end position="180"/>
    </location>
</feature>
<dbReference type="InterPro" id="IPR036388">
    <property type="entry name" value="WH-like_DNA-bd_sf"/>
</dbReference>
<dbReference type="PANTHER" id="PTHR43133">
    <property type="entry name" value="RNA POLYMERASE ECF-TYPE SIGMA FACTO"/>
    <property type="match status" value="1"/>
</dbReference>
<evidence type="ECO:0000256" key="4">
    <source>
        <dbReference type="ARBA" id="ARBA00023163"/>
    </source>
</evidence>
<evidence type="ECO:0000256" key="2">
    <source>
        <dbReference type="ARBA" id="ARBA00023015"/>
    </source>
</evidence>
<dbReference type="GO" id="GO:0003677">
    <property type="term" value="F:DNA binding"/>
    <property type="evidence" value="ECO:0007669"/>
    <property type="project" value="InterPro"/>
</dbReference>
<evidence type="ECO:0000313" key="7">
    <source>
        <dbReference type="Proteomes" id="UP000286246"/>
    </source>
</evidence>
<dbReference type="InterPro" id="IPR000792">
    <property type="entry name" value="Tscrpt_reg_LuxR_C"/>
</dbReference>
<reference evidence="6 7" key="1">
    <citation type="submission" date="2018-09" db="EMBL/GenBank/DDBJ databases">
        <title>Genomic Encyclopedia of Type Strains, Phase III (KMG-III): the genomes of soil and plant-associated and newly described type strains.</title>
        <authorList>
            <person name="Whitman W."/>
        </authorList>
    </citation>
    <scope>NUCLEOTIDE SEQUENCE [LARGE SCALE GENOMIC DNA]</scope>
    <source>
        <strain evidence="6 7">CECT 7938</strain>
    </source>
</reference>
<comment type="similarity">
    <text evidence="1">Belongs to the sigma-70 factor family. ECF subfamily.</text>
</comment>
<evidence type="ECO:0000259" key="5">
    <source>
        <dbReference type="SMART" id="SM00421"/>
    </source>
</evidence>
<dbReference type="Gene3D" id="1.10.10.10">
    <property type="entry name" value="Winged helix-like DNA-binding domain superfamily/Winged helix DNA-binding domain"/>
    <property type="match status" value="1"/>
</dbReference>
<sequence>MRQNKQRTGILEKEFFIIDKAGFEQIYLQHWEGMFAFCLSSIKDEEHSKEIVQDVFKSLWERREELRLIEVERYLIRSVKLKTFEYIRNKVSRQQHLDNISNTREEHYVDNSLIADELAKKISHLIDSLPKQCKNVFRMSREQGLTNKEIAHKLYISERAVEYHISRALKTLKTELTEYIS</sequence>
<name>A0A420AFZ0_SPHD1</name>
<dbReference type="Pfam" id="PF08281">
    <property type="entry name" value="Sigma70_r4_2"/>
    <property type="match status" value="1"/>
</dbReference>
<keyword evidence="2" id="KW-0805">Transcription regulation</keyword>
<dbReference type="NCBIfam" id="TIGR02937">
    <property type="entry name" value="sigma70-ECF"/>
    <property type="match status" value="1"/>
</dbReference>
<dbReference type="InterPro" id="IPR014284">
    <property type="entry name" value="RNA_pol_sigma-70_dom"/>
</dbReference>